<dbReference type="Proteomes" id="UP000250136">
    <property type="component" value="Chromosome"/>
</dbReference>
<comment type="function">
    <text evidence="4">Has nucleotide phosphatase activity towards ATP, GTP, CTP, TTP and UTP. May hydrolyze nucleoside diphosphates with lower efficiency.</text>
</comment>
<dbReference type="SUPFAM" id="SSF52540">
    <property type="entry name" value="P-loop containing nucleoside triphosphate hydrolases"/>
    <property type="match status" value="1"/>
</dbReference>
<dbReference type="Pfam" id="PF03266">
    <property type="entry name" value="NTPase_1"/>
    <property type="match status" value="1"/>
</dbReference>
<dbReference type="InterPro" id="IPR004948">
    <property type="entry name" value="Nuc-triphosphatase_THEP1"/>
</dbReference>
<protein>
    <recommendedName>
        <fullName evidence="4">Nucleoside-triphosphatase A3L14_07670</fullName>
        <shortName evidence="4">NTPase</shortName>
        <ecNumber evidence="4">3.6.1.15</ecNumber>
    </recommendedName>
    <alternativeName>
        <fullName evidence="4">Nucleoside triphosphate phosphohydrolase</fullName>
    </alternativeName>
</protein>
<dbReference type="NCBIfam" id="NF010248">
    <property type="entry name" value="PRK13695.1"/>
    <property type="match status" value="1"/>
</dbReference>
<dbReference type="GeneID" id="33334292"/>
<dbReference type="PATRIC" id="fig|277988.4.peg.1345"/>
<evidence type="ECO:0000256" key="1">
    <source>
        <dbReference type="ARBA" id="ARBA00022741"/>
    </source>
</evidence>
<dbReference type="PANTHER" id="PTHR43146:SF1">
    <property type="entry name" value="CANCER-RELATED NUCLEOSIDE-TRIPHOSPHATASE"/>
    <property type="match status" value="1"/>
</dbReference>
<sequence length="180" mass="19831">MTLRIFVTGSAGVGKTTLVERVAREADRWGYLVGGMITKEVRRGGRRVGFKITALDTGEEGTLASLRGASRLPGVPFGKYVVHIDEINRVGVSAIRRALVEADLIVIDEIGPMEYKSDEFICVVGEVLKSEKPLLAVVHRKMADKFRPLGKLHTLSVENRNRAFAEVLDEVMKELKGVRG</sequence>
<reference evidence="8 10" key="3">
    <citation type="submission" date="2016-10" db="EMBL/GenBank/DDBJ databases">
        <authorList>
            <person name="de Groot N.N."/>
        </authorList>
    </citation>
    <scope>NUCLEOTIDE SEQUENCE [LARGE SCALE GENOMIC DNA]</scope>
    <source>
        <strain evidence="8 10">OGL-20</strain>
    </source>
</reference>
<name>A0A0Q2M2H8_9EURY</name>
<keyword evidence="11" id="KW-1185">Reference proteome</keyword>
<dbReference type="OrthoDB" id="52698at2157"/>
<dbReference type="InterPro" id="IPR027417">
    <property type="entry name" value="P-loop_NTPase"/>
</dbReference>
<evidence type="ECO:0000259" key="5">
    <source>
        <dbReference type="SMART" id="SM00382"/>
    </source>
</evidence>
<proteinExistence type="inferred from homology"/>
<dbReference type="HAMAP" id="MF_00796">
    <property type="entry name" value="NTPase_1"/>
    <property type="match status" value="1"/>
</dbReference>
<dbReference type="Proteomes" id="UP000051862">
    <property type="component" value="Unassembled WGS sequence"/>
</dbReference>
<dbReference type="InterPro" id="IPR003593">
    <property type="entry name" value="AAA+_ATPase"/>
</dbReference>
<dbReference type="SMART" id="SM00382">
    <property type="entry name" value="AAA"/>
    <property type="match status" value="1"/>
</dbReference>
<dbReference type="EC" id="3.6.1.15" evidence="4"/>
<feature type="binding site" evidence="4">
    <location>
        <begin position="104"/>
        <end position="111"/>
    </location>
    <ligand>
        <name>ATP</name>
        <dbReference type="ChEBI" id="CHEBI:30616"/>
    </ligand>
</feature>
<evidence type="ECO:0000313" key="7">
    <source>
        <dbReference type="EMBL" id="KQH82241.1"/>
    </source>
</evidence>
<feature type="domain" description="AAA+ ATPase" evidence="5">
    <location>
        <begin position="1"/>
        <end position="158"/>
    </location>
</feature>
<keyword evidence="1 4" id="KW-0547">Nucleotide-binding</keyword>
<evidence type="ECO:0000256" key="3">
    <source>
        <dbReference type="ARBA" id="ARBA00022840"/>
    </source>
</evidence>
<evidence type="ECO:0000313" key="10">
    <source>
        <dbReference type="Proteomes" id="UP000182125"/>
    </source>
</evidence>
<dbReference type="RefSeq" id="WP_055429471.1">
    <property type="nucleotide sequence ID" value="NZ_CP015105.1"/>
</dbReference>
<evidence type="ECO:0000256" key="2">
    <source>
        <dbReference type="ARBA" id="ARBA00022801"/>
    </source>
</evidence>
<comment type="similarity">
    <text evidence="4">Belongs to the THEP1 NTPase family.</text>
</comment>
<dbReference type="KEGG" id="ttd:A3L14_07670"/>
<dbReference type="Gene3D" id="3.40.50.300">
    <property type="entry name" value="P-loop containing nucleotide triphosphate hydrolases"/>
    <property type="match status" value="1"/>
</dbReference>
<keyword evidence="2 4" id="KW-0378">Hydrolase</keyword>
<dbReference type="GO" id="GO:0017111">
    <property type="term" value="F:ribonucleoside triphosphate phosphatase activity"/>
    <property type="evidence" value="ECO:0007669"/>
    <property type="project" value="UniProtKB-UniRule"/>
</dbReference>
<dbReference type="PANTHER" id="PTHR43146">
    <property type="entry name" value="CANCER-RELATED NUCLEOSIDE-TRIPHOSPHATASE"/>
    <property type="match status" value="1"/>
</dbReference>
<keyword evidence="3 4" id="KW-0067">ATP-binding</keyword>
<dbReference type="CDD" id="cd19482">
    <property type="entry name" value="RecA-like_Thep1"/>
    <property type="match status" value="1"/>
</dbReference>
<comment type="catalytic activity">
    <reaction evidence="4">
        <text>a ribonucleoside 5'-triphosphate + H2O = a ribonucleoside 5'-diphosphate + phosphate + H(+)</text>
        <dbReference type="Rhea" id="RHEA:23680"/>
        <dbReference type="ChEBI" id="CHEBI:15377"/>
        <dbReference type="ChEBI" id="CHEBI:15378"/>
        <dbReference type="ChEBI" id="CHEBI:43474"/>
        <dbReference type="ChEBI" id="CHEBI:57930"/>
        <dbReference type="ChEBI" id="CHEBI:61557"/>
        <dbReference type="EC" id="3.6.1.15"/>
    </reaction>
</comment>
<feature type="binding site" evidence="4">
    <location>
        <begin position="9"/>
        <end position="16"/>
    </location>
    <ligand>
        <name>ATP</name>
        <dbReference type="ChEBI" id="CHEBI:30616"/>
    </ligand>
</feature>
<evidence type="ECO:0000313" key="9">
    <source>
        <dbReference type="Proteomes" id="UP000051862"/>
    </source>
</evidence>
<reference evidence="7 9" key="1">
    <citation type="submission" date="2015-08" db="EMBL/GenBank/DDBJ databases">
        <title>Thermococcus thioreducens DSM 14981 genome sequencing.</title>
        <authorList>
            <person name="Hong S.-J."/>
            <person name="Kim M.-C."/>
            <person name="Shin J.-H."/>
        </authorList>
    </citation>
    <scope>NUCLEOTIDE SEQUENCE [LARGE SCALE GENOMIC DNA]</scope>
    <source>
        <strain evidence="7 9">DSM 14981</strain>
    </source>
</reference>
<dbReference type="EMBL" id="LIXN01000009">
    <property type="protein sequence ID" value="KQH82241.1"/>
    <property type="molecule type" value="Genomic_DNA"/>
</dbReference>
<evidence type="ECO:0000313" key="11">
    <source>
        <dbReference type="Proteomes" id="UP000250136"/>
    </source>
</evidence>
<dbReference type="Proteomes" id="UP000182125">
    <property type="component" value="Unassembled WGS sequence"/>
</dbReference>
<accession>A0A0Q2M2H8</accession>
<dbReference type="AlphaFoldDB" id="A0A0Q2M2H8"/>
<organism evidence="7 9">
    <name type="scientific">Thermococcus thioreducens</name>
    <dbReference type="NCBI Taxonomy" id="277988"/>
    <lineage>
        <taxon>Archaea</taxon>
        <taxon>Methanobacteriati</taxon>
        <taxon>Methanobacteriota</taxon>
        <taxon>Thermococci</taxon>
        <taxon>Thermococcales</taxon>
        <taxon>Thermococcaceae</taxon>
        <taxon>Thermococcus</taxon>
    </lineage>
</organism>
<evidence type="ECO:0000256" key="4">
    <source>
        <dbReference type="HAMAP-Rule" id="MF_00796"/>
    </source>
</evidence>
<dbReference type="EMBL" id="CP015105">
    <property type="protein sequence ID" value="ASJ12771.1"/>
    <property type="molecule type" value="Genomic_DNA"/>
</dbReference>
<evidence type="ECO:0000313" key="6">
    <source>
        <dbReference type="EMBL" id="ASJ12771.1"/>
    </source>
</evidence>
<gene>
    <name evidence="6" type="ORF">A3L14_07670</name>
    <name evidence="7" type="ORF">AMR53_06425</name>
    <name evidence="8" type="ORF">SAMN05216170_0416</name>
</gene>
<dbReference type="GO" id="GO:0005524">
    <property type="term" value="F:ATP binding"/>
    <property type="evidence" value="ECO:0007669"/>
    <property type="project" value="UniProtKB-UniRule"/>
</dbReference>
<reference evidence="6 11" key="2">
    <citation type="submission" date="2016-04" db="EMBL/GenBank/DDBJ databases">
        <title>Complete genome sequence of Thermococcus thioreducens type strain OGL-20P.</title>
        <authorList>
            <person name="Oger P.M."/>
        </authorList>
    </citation>
    <scope>NUCLEOTIDE SEQUENCE [LARGE SCALE GENOMIC DNA]</scope>
    <source>
        <strain evidence="6 11">OGL-20P</strain>
    </source>
</reference>
<dbReference type="EMBL" id="FOIW01000001">
    <property type="protein sequence ID" value="SEV85512.1"/>
    <property type="molecule type" value="Genomic_DNA"/>
</dbReference>
<evidence type="ECO:0000313" key="8">
    <source>
        <dbReference type="EMBL" id="SEV85512.1"/>
    </source>
</evidence>
<dbReference type="STRING" id="277988.SAMN05216170_0416"/>